<dbReference type="GO" id="GO:0006071">
    <property type="term" value="P:glycerol metabolic process"/>
    <property type="evidence" value="ECO:0007669"/>
    <property type="project" value="UniProtKB-UniRule"/>
</dbReference>
<evidence type="ECO:0000256" key="5">
    <source>
        <dbReference type="ARBA" id="ARBA00013244"/>
    </source>
</evidence>
<dbReference type="PANTHER" id="PTHR12317">
    <property type="entry name" value="DIACYLGLYCEROL O-ACYLTRANSFERASE"/>
    <property type="match status" value="1"/>
</dbReference>
<dbReference type="eggNOG" id="KOG0831">
    <property type="taxonomic scope" value="Eukaryota"/>
</dbReference>
<keyword evidence="7" id="KW-0808">Transferase</keyword>
<keyword evidence="14 16" id="KW-0012">Acyltransferase</keyword>
<dbReference type="PANTHER" id="PTHR12317:SF0">
    <property type="entry name" value="ACYLTRANSFERASE"/>
    <property type="match status" value="1"/>
</dbReference>
<keyword evidence="6 16" id="KW-0444">Lipid biosynthesis</keyword>
<comment type="similarity">
    <text evidence="4 16">Belongs to the diacylglycerol acyltransferase family.</text>
</comment>
<evidence type="ECO:0000256" key="12">
    <source>
        <dbReference type="ARBA" id="ARBA00023098"/>
    </source>
</evidence>
<dbReference type="RefSeq" id="XP_001646192.1">
    <property type="nucleotide sequence ID" value="XM_001646142.1"/>
</dbReference>
<dbReference type="UniPathway" id="UPA00282"/>
<comment type="caution">
    <text evidence="16">Lacks conserved residue(s) required for the propagation of feature annotation.</text>
</comment>
<dbReference type="Pfam" id="PF03982">
    <property type="entry name" value="DAGAT"/>
    <property type="match status" value="2"/>
</dbReference>
<dbReference type="CDD" id="cd07987">
    <property type="entry name" value="LPLAT_MGAT-like"/>
    <property type="match status" value="1"/>
</dbReference>
<keyword evidence="11 16" id="KW-1133">Transmembrane helix</keyword>
<name>A7TH53_VANPO</name>
<dbReference type="GO" id="GO:0019432">
    <property type="term" value="P:triglyceride biosynthetic process"/>
    <property type="evidence" value="ECO:0007669"/>
    <property type="project" value="UniProtKB-UniRule"/>
</dbReference>
<dbReference type="EC" id="2.3.1.20" evidence="5 16"/>
<dbReference type="GeneID" id="5546618"/>
<dbReference type="FunCoup" id="A7TH53">
    <property type="interactions" value="256"/>
</dbReference>
<evidence type="ECO:0000256" key="6">
    <source>
        <dbReference type="ARBA" id="ARBA00022516"/>
    </source>
</evidence>
<organism evidence="18">
    <name type="scientific">Vanderwaltozyma polyspora (strain ATCC 22028 / DSM 70294 / BCRC 21397 / CBS 2163 / NBRC 10782 / NRRL Y-8283 / UCD 57-17)</name>
    <name type="common">Kluyveromyces polysporus</name>
    <dbReference type="NCBI Taxonomy" id="436907"/>
    <lineage>
        <taxon>Eukaryota</taxon>
        <taxon>Fungi</taxon>
        <taxon>Dikarya</taxon>
        <taxon>Ascomycota</taxon>
        <taxon>Saccharomycotina</taxon>
        <taxon>Saccharomycetes</taxon>
        <taxon>Saccharomycetales</taxon>
        <taxon>Saccharomycetaceae</taxon>
        <taxon>Vanderwaltozyma</taxon>
    </lineage>
</organism>
<reference evidence="17 18" key="1">
    <citation type="journal article" date="2007" name="Proc. Natl. Acad. Sci. U.S.A.">
        <title>Independent sorting-out of thousands of duplicated gene pairs in two yeast species descended from a whole-genome duplication.</title>
        <authorList>
            <person name="Scannell D.R."/>
            <person name="Frank A.C."/>
            <person name="Conant G.C."/>
            <person name="Byrne K.P."/>
            <person name="Woolfit M."/>
            <person name="Wolfe K.H."/>
        </authorList>
    </citation>
    <scope>NUCLEOTIDE SEQUENCE [LARGE SCALE GENOMIC DNA]</scope>
    <source>
        <strain evidence="18">ATCC 22028 / DSM 70294 / BCRC 21397 / CBS 2163 / NBRC 10782 / NRRL Y-8283 / UCD 57-17</strain>
    </source>
</reference>
<evidence type="ECO:0000256" key="10">
    <source>
        <dbReference type="ARBA" id="ARBA00022824"/>
    </source>
</evidence>
<dbReference type="AlphaFoldDB" id="A7TH53"/>
<proteinExistence type="inferred from homology"/>
<protein>
    <recommendedName>
        <fullName evidence="5 16">Diacylglycerol O-acyltransferase</fullName>
        <ecNumber evidence="5 16">2.3.1.20</ecNumber>
    </recommendedName>
</protein>
<evidence type="ECO:0000256" key="13">
    <source>
        <dbReference type="ARBA" id="ARBA00023136"/>
    </source>
</evidence>
<keyword evidence="18" id="KW-1185">Reference proteome</keyword>
<evidence type="ECO:0000256" key="9">
    <source>
        <dbReference type="ARBA" id="ARBA00022798"/>
    </source>
</evidence>
<evidence type="ECO:0000313" key="17">
    <source>
        <dbReference type="EMBL" id="EDO18334.1"/>
    </source>
</evidence>
<dbReference type="InterPro" id="IPR007130">
    <property type="entry name" value="DAGAT"/>
</dbReference>
<dbReference type="InParanoid" id="A7TH53"/>
<comment type="catalytic activity">
    <reaction evidence="15 16">
        <text>an acyl-CoA + a 1,2-diacyl-sn-glycerol = a triacyl-sn-glycerol + CoA</text>
        <dbReference type="Rhea" id="RHEA:10868"/>
        <dbReference type="ChEBI" id="CHEBI:17815"/>
        <dbReference type="ChEBI" id="CHEBI:57287"/>
        <dbReference type="ChEBI" id="CHEBI:58342"/>
        <dbReference type="ChEBI" id="CHEBI:64615"/>
        <dbReference type="EC" id="2.3.1.20"/>
    </reaction>
</comment>
<comment type="pathway">
    <text evidence="2 16">Glycerolipid metabolism; triacylglycerol biosynthesis.</text>
</comment>
<evidence type="ECO:0000256" key="8">
    <source>
        <dbReference type="ARBA" id="ARBA00022692"/>
    </source>
</evidence>
<dbReference type="PhylomeDB" id="A7TH53"/>
<evidence type="ECO:0000256" key="1">
    <source>
        <dbReference type="ARBA" id="ARBA00004477"/>
    </source>
</evidence>
<dbReference type="STRING" id="436907.A7TH53"/>
<evidence type="ECO:0000256" key="15">
    <source>
        <dbReference type="ARBA" id="ARBA00048109"/>
    </source>
</evidence>
<dbReference type="HOGENOM" id="CLU_023995_3_2_1"/>
<evidence type="ECO:0000256" key="2">
    <source>
        <dbReference type="ARBA" id="ARBA00004771"/>
    </source>
</evidence>
<comment type="function">
    <text evidence="16">Catalyzes the terminal and only committed step in triacylglycerol synthesis by using diacylglycerol and fatty acyl CoA as substrates.</text>
</comment>
<evidence type="ECO:0000313" key="18">
    <source>
        <dbReference type="Proteomes" id="UP000000267"/>
    </source>
</evidence>
<dbReference type="GO" id="GO:0004144">
    <property type="term" value="F:diacylglycerol O-acyltransferase activity"/>
    <property type="evidence" value="ECO:0007669"/>
    <property type="project" value="UniProtKB-UniRule"/>
</dbReference>
<evidence type="ECO:0000256" key="3">
    <source>
        <dbReference type="ARBA" id="ARBA00005189"/>
    </source>
</evidence>
<dbReference type="GO" id="GO:0005811">
    <property type="term" value="C:lipid droplet"/>
    <property type="evidence" value="ECO:0007669"/>
    <property type="project" value="EnsemblFungi"/>
</dbReference>
<gene>
    <name evidence="17" type="ORF">Kpol_1013p5</name>
</gene>
<keyword evidence="10 16" id="KW-0256">Endoplasmic reticulum</keyword>
<dbReference type="Proteomes" id="UP000000267">
    <property type="component" value="Unassembled WGS sequence"/>
</dbReference>
<keyword evidence="12 16" id="KW-0443">Lipid metabolism</keyword>
<evidence type="ECO:0000256" key="16">
    <source>
        <dbReference type="RuleBase" id="RU367023"/>
    </source>
</evidence>
<accession>A7TH53</accession>
<dbReference type="KEGG" id="vpo:Kpol_1013p5"/>
<dbReference type="GO" id="GO:0035356">
    <property type="term" value="P:intracellular triglyceride homeostasis"/>
    <property type="evidence" value="ECO:0007669"/>
    <property type="project" value="EnsemblFungi"/>
</dbReference>
<evidence type="ECO:0000256" key="7">
    <source>
        <dbReference type="ARBA" id="ARBA00022679"/>
    </source>
</evidence>
<feature type="transmembrane region" description="Helical" evidence="16">
    <location>
        <begin position="121"/>
        <end position="146"/>
    </location>
</feature>
<evidence type="ECO:0000256" key="11">
    <source>
        <dbReference type="ARBA" id="ARBA00022989"/>
    </source>
</evidence>
<evidence type="ECO:0000256" key="4">
    <source>
        <dbReference type="ARBA" id="ARBA00005420"/>
    </source>
</evidence>
<dbReference type="GO" id="GO:0005789">
    <property type="term" value="C:endoplasmic reticulum membrane"/>
    <property type="evidence" value="ECO:0007669"/>
    <property type="project" value="UniProtKB-SubCell"/>
</dbReference>
<comment type="pathway">
    <text evidence="3">Lipid metabolism.</text>
</comment>
<dbReference type="GO" id="GO:0006672">
    <property type="term" value="P:ceramide metabolic process"/>
    <property type="evidence" value="ECO:0007669"/>
    <property type="project" value="EnsemblFungi"/>
</dbReference>
<dbReference type="EMBL" id="DS480390">
    <property type="protein sequence ID" value="EDO18334.1"/>
    <property type="molecule type" value="Genomic_DNA"/>
</dbReference>
<dbReference type="OrthoDB" id="264532at2759"/>
<keyword evidence="13 16" id="KW-0472">Membrane</keyword>
<evidence type="ECO:0000256" key="14">
    <source>
        <dbReference type="ARBA" id="ARBA00023315"/>
    </source>
</evidence>
<dbReference type="OMA" id="RSQWMRR"/>
<keyword evidence="8 16" id="KW-0812">Transmembrane</keyword>
<keyword evidence="9" id="KW-0319">Glycerol metabolism</keyword>
<dbReference type="GO" id="GO:0019915">
    <property type="term" value="P:lipid storage"/>
    <property type="evidence" value="ECO:0007669"/>
    <property type="project" value="EnsemblFungi"/>
</dbReference>
<sequence length="471" mass="54148">MSNGNDNIDVVTVPKTGKSGIYEDHSLFEICYKKLSNSWNNFKNSMFEETNGHKMFNTPYNSAISANVNASGVSHVVAAPNGIKSTKDKYRDTESFETFTSESCCSIETPIARRRQTIITAWQLTSMVLCLIFFLFSISIPLFWFISIPYMTYFLLDKTPANGGVVKRYSPWLRSFGWWKEYCDYFPIRLHKTADLKPTFDVKHPKVDLYYRLRLWPTNYSIKIKKWLTFSQSYEKIGPKYIFGYHPHGVGALGAFGVFATEGCGWSEKFPGIPTSLMTLVTQFQVPYYRDYLLGFGITSVSKKNALKVLKNNHSICIVVGGAMESLLSEVQKSDLVLKRRKGFIKLAINTGDTCLVPTFAFGETNIYNILQTKEGSFMRKLQLWLKENWGFTIPFFYARSVFNYDFGILPFRAPINVVIGSPIYVKEQNLNPTPEIVEHYQNLYIEELKKLYYENRDKYGYGDVELNIVD</sequence>
<comment type="subcellular location">
    <subcellularLocation>
        <location evidence="1 16">Endoplasmic reticulum membrane</location>
        <topology evidence="1 16">Multi-pass membrane protein</topology>
    </subcellularLocation>
</comment>